<evidence type="ECO:0000256" key="1">
    <source>
        <dbReference type="ARBA" id="ARBA00004123"/>
    </source>
</evidence>
<keyword evidence="5" id="KW-0963">Cytoplasm</keyword>
<accession>A0A2T2NFN8</accession>
<evidence type="ECO:0000313" key="11">
    <source>
        <dbReference type="EMBL" id="PSN64247.1"/>
    </source>
</evidence>
<comment type="similarity">
    <text evidence="3">Belongs to the CSN3 family.</text>
</comment>
<keyword evidence="7" id="KW-0539">Nucleus</keyword>
<reference evidence="11 12" key="1">
    <citation type="journal article" date="2018" name="Front. Microbiol.">
        <title>Genome-Wide Analysis of Corynespora cassiicola Leaf Fall Disease Putative Effectors.</title>
        <authorList>
            <person name="Lopez D."/>
            <person name="Ribeiro S."/>
            <person name="Label P."/>
            <person name="Fumanal B."/>
            <person name="Venisse J.S."/>
            <person name="Kohler A."/>
            <person name="de Oliveira R.R."/>
            <person name="Labutti K."/>
            <person name="Lipzen A."/>
            <person name="Lail K."/>
            <person name="Bauer D."/>
            <person name="Ohm R.A."/>
            <person name="Barry K.W."/>
            <person name="Spatafora J."/>
            <person name="Grigoriev I.V."/>
            <person name="Martin F.M."/>
            <person name="Pujade-Renaud V."/>
        </authorList>
    </citation>
    <scope>NUCLEOTIDE SEQUENCE [LARGE SCALE GENOMIC DNA]</scope>
    <source>
        <strain evidence="11 12">Philippines</strain>
    </source>
</reference>
<evidence type="ECO:0000256" key="7">
    <source>
        <dbReference type="ARBA" id="ARBA00023242"/>
    </source>
</evidence>
<evidence type="ECO:0000259" key="9">
    <source>
        <dbReference type="Pfam" id="PF01399"/>
    </source>
</evidence>
<feature type="compositionally biased region" description="Acidic residues" evidence="8">
    <location>
        <begin position="490"/>
        <end position="501"/>
    </location>
</feature>
<dbReference type="InterPro" id="IPR000717">
    <property type="entry name" value="PCI_dom"/>
</dbReference>
<evidence type="ECO:0000256" key="5">
    <source>
        <dbReference type="ARBA" id="ARBA00022490"/>
    </source>
</evidence>
<sequence>MSSEILQLLLQFQPEAPEVQQKREYDSQARAFVSQLANISAAHFQKGADSPQDVLTVLNPRVNSIAYAFALRHRIATMADSTKSQKVISDQLKPGGALWSKLVTFLETFDPVQMRYAGSEWRKLVENVEQICRLTGSPGAAISPIRSAMIQLDPTTGTFTSTHIAFIRLCMETRSYAAAVPILDNYIHSLPTRIPGQVREGLEYSVPCADNASSGEYIHIHSGHSDKVTLAEIQEYYVLGAMAYIGLRQFKKALRFLEYVLVVPSANVANGLMLEAYKKWVLVSCLVDGTSIPRTTNGPAIKQVKLASKAYDALAEAFAQLSNLPKLKAQVSAGRDTWAEDGNAGLVNELMEHQYRFYVSRLSRTFSAIPVSNIASNLGSSVEEMTAYLETLIQEGHLNACLERTDKADVGTVLRFFLKPTQGPLAKTEKQREQALVEQTRQTNGLAEHVRNADYRLGLTKEYIEHLKRQNKKAATGGGGDAMDMSWEGDGAEEDMMGDLH</sequence>
<keyword evidence="6" id="KW-0736">Signalosome</keyword>
<evidence type="ECO:0000256" key="6">
    <source>
        <dbReference type="ARBA" id="ARBA00022790"/>
    </source>
</evidence>
<dbReference type="GO" id="GO:0008180">
    <property type="term" value="C:COP9 signalosome"/>
    <property type="evidence" value="ECO:0007669"/>
    <property type="project" value="UniProtKB-KW"/>
</dbReference>
<dbReference type="STRING" id="1448308.A0A2T2NFN8"/>
<dbReference type="GO" id="GO:0005737">
    <property type="term" value="C:cytoplasm"/>
    <property type="evidence" value="ECO:0007669"/>
    <property type="project" value="UniProtKB-SubCell"/>
</dbReference>
<dbReference type="OrthoDB" id="29061at2759"/>
<evidence type="ECO:0000256" key="3">
    <source>
        <dbReference type="ARBA" id="ARBA00007084"/>
    </source>
</evidence>
<feature type="domain" description="COP9 signalosome complex subunit 3 N-terminal helical repeats" evidence="10">
    <location>
        <begin position="40"/>
        <end position="290"/>
    </location>
</feature>
<dbReference type="InterPro" id="IPR055089">
    <property type="entry name" value="COP9_N"/>
</dbReference>
<dbReference type="GO" id="GO:0006511">
    <property type="term" value="P:ubiquitin-dependent protein catabolic process"/>
    <property type="evidence" value="ECO:0007669"/>
    <property type="project" value="TreeGrafter"/>
</dbReference>
<feature type="region of interest" description="Disordered" evidence="8">
    <location>
        <begin position="470"/>
        <end position="501"/>
    </location>
</feature>
<comment type="subcellular location">
    <subcellularLocation>
        <location evidence="2">Cytoplasm</location>
    </subcellularLocation>
    <subcellularLocation>
        <location evidence="1">Nucleus</location>
    </subcellularLocation>
</comment>
<keyword evidence="12" id="KW-1185">Reference proteome</keyword>
<proteinExistence type="inferred from homology"/>
<organism evidence="11 12">
    <name type="scientific">Corynespora cassiicola Philippines</name>
    <dbReference type="NCBI Taxonomy" id="1448308"/>
    <lineage>
        <taxon>Eukaryota</taxon>
        <taxon>Fungi</taxon>
        <taxon>Dikarya</taxon>
        <taxon>Ascomycota</taxon>
        <taxon>Pezizomycotina</taxon>
        <taxon>Dothideomycetes</taxon>
        <taxon>Pleosporomycetidae</taxon>
        <taxon>Pleosporales</taxon>
        <taxon>Corynesporascaceae</taxon>
        <taxon>Corynespora</taxon>
    </lineage>
</organism>
<name>A0A2T2NFN8_CORCC</name>
<dbReference type="EMBL" id="KZ678138">
    <property type="protein sequence ID" value="PSN64247.1"/>
    <property type="molecule type" value="Genomic_DNA"/>
</dbReference>
<protein>
    <recommendedName>
        <fullName evidence="4">COP9 signalosome complex subunit 3</fullName>
    </recommendedName>
</protein>
<evidence type="ECO:0000259" key="10">
    <source>
        <dbReference type="Pfam" id="PF22788"/>
    </source>
</evidence>
<evidence type="ECO:0000256" key="8">
    <source>
        <dbReference type="SAM" id="MobiDB-lite"/>
    </source>
</evidence>
<dbReference type="InterPro" id="IPR050756">
    <property type="entry name" value="CSN3"/>
</dbReference>
<feature type="domain" description="PCI" evidence="9">
    <location>
        <begin position="340"/>
        <end position="405"/>
    </location>
</feature>
<dbReference type="PANTHER" id="PTHR10758">
    <property type="entry name" value="26S PROTEASOME NON-ATPASE REGULATORY SUBUNIT 3/COP9 SIGNALOSOME COMPLEX SUBUNIT 3"/>
    <property type="match status" value="1"/>
</dbReference>
<dbReference type="Pfam" id="PF01399">
    <property type="entry name" value="PCI"/>
    <property type="match status" value="1"/>
</dbReference>
<evidence type="ECO:0000313" key="12">
    <source>
        <dbReference type="Proteomes" id="UP000240883"/>
    </source>
</evidence>
<evidence type="ECO:0000256" key="4">
    <source>
        <dbReference type="ARBA" id="ARBA00014878"/>
    </source>
</evidence>
<dbReference type="Proteomes" id="UP000240883">
    <property type="component" value="Unassembled WGS sequence"/>
</dbReference>
<dbReference type="Pfam" id="PF22788">
    <property type="entry name" value="COP9_hel_rpt"/>
    <property type="match status" value="1"/>
</dbReference>
<dbReference type="AlphaFoldDB" id="A0A2T2NFN8"/>
<evidence type="ECO:0000256" key="2">
    <source>
        <dbReference type="ARBA" id="ARBA00004496"/>
    </source>
</evidence>
<gene>
    <name evidence="11" type="ORF">BS50DRAFT_67333</name>
</gene>
<dbReference type="PANTHER" id="PTHR10758:SF1">
    <property type="entry name" value="COP9 SIGNALOSOME COMPLEX SUBUNIT 3"/>
    <property type="match status" value="1"/>
</dbReference>